<accession>A0A317YCI9</accession>
<proteinExistence type="predicted"/>
<dbReference type="EMBL" id="NCVQ01000001">
    <property type="protein sequence ID" value="PWZ55786.1"/>
    <property type="molecule type" value="Genomic_DNA"/>
</dbReference>
<gene>
    <name evidence="1" type="ORF">Zm00014a_013255</name>
</gene>
<organism evidence="1">
    <name type="scientific">Zea mays</name>
    <name type="common">Maize</name>
    <dbReference type="NCBI Taxonomy" id="4577"/>
    <lineage>
        <taxon>Eukaryota</taxon>
        <taxon>Viridiplantae</taxon>
        <taxon>Streptophyta</taxon>
        <taxon>Embryophyta</taxon>
        <taxon>Tracheophyta</taxon>
        <taxon>Spermatophyta</taxon>
        <taxon>Magnoliopsida</taxon>
        <taxon>Liliopsida</taxon>
        <taxon>Poales</taxon>
        <taxon>Poaceae</taxon>
        <taxon>PACMAD clade</taxon>
        <taxon>Panicoideae</taxon>
        <taxon>Andropogonodae</taxon>
        <taxon>Andropogoneae</taxon>
        <taxon>Tripsacinae</taxon>
        <taxon>Zea</taxon>
    </lineage>
</organism>
<sequence>MGLELDIDGKYQDRMRRHGQYGEADINSMVVASCITTRHNKGYRNTMRIATLEEILHKLLRSISTLPLRQDKVNGIEVDQMCQARFHHMLDRGLV</sequence>
<dbReference type="Proteomes" id="UP000251960">
    <property type="component" value="Chromosome 1"/>
</dbReference>
<name>A0A317YCI9_MAIZE</name>
<evidence type="ECO:0000313" key="1">
    <source>
        <dbReference type="EMBL" id="PWZ55786.1"/>
    </source>
</evidence>
<comment type="caution">
    <text evidence="1">The sequence shown here is derived from an EMBL/GenBank/DDBJ whole genome shotgun (WGS) entry which is preliminary data.</text>
</comment>
<reference evidence="1" key="1">
    <citation type="journal article" date="2018" name="Nat. Genet.">
        <title>Extensive intraspecific gene order and gene structural variations between Mo17 and other maize genomes.</title>
        <authorList>
            <person name="Sun S."/>
            <person name="Zhou Y."/>
            <person name="Chen J."/>
            <person name="Shi J."/>
            <person name="Zhao H."/>
            <person name="Zhao H."/>
            <person name="Song W."/>
            <person name="Zhang M."/>
            <person name="Cui Y."/>
            <person name="Dong X."/>
            <person name="Liu H."/>
            <person name="Ma X."/>
            <person name="Jiao Y."/>
            <person name="Wang B."/>
            <person name="Wei X."/>
            <person name="Stein J.C."/>
            <person name="Glaubitz J.C."/>
            <person name="Lu F."/>
            <person name="Yu G."/>
            <person name="Liang C."/>
            <person name="Fengler K."/>
            <person name="Li B."/>
            <person name="Rafalski A."/>
            <person name="Schnable P.S."/>
            <person name="Ware D.H."/>
            <person name="Buckler E.S."/>
            <person name="Lai J."/>
        </authorList>
    </citation>
    <scope>NUCLEOTIDE SEQUENCE [LARGE SCALE GENOMIC DNA]</scope>
    <source>
        <tissue evidence="1">Seedling</tissue>
    </source>
</reference>
<dbReference type="AlphaFoldDB" id="A0A317YCI9"/>
<protein>
    <submittedName>
        <fullName evidence="1">Uncharacterized protein</fullName>
    </submittedName>
</protein>